<dbReference type="PANTHER" id="PTHR31064">
    <property type="entry name" value="POTASSIUM TRANSPORT PROTEIN DDB_G0292412-RELATED"/>
    <property type="match status" value="1"/>
</dbReference>
<sequence length="557" mass="62391">MRKFACFGKKLQHLCNQSFHKYMSSTFQVLVRRVNSFCVQLGYFLSLSFLGFLALKFSKPRAASSVSLPLKDLDVFFTSVSAATVSSMSTVEMEVFSNFQLIVMTILMFGGGEVFISMIGLYLTRSNLRSGSKTIESKSLDSARDDRVTQCAKSDWKSFSCPVVNDKPTSVRSLELQSVPTEYNDKTVADPEKGPVVVTDFPCDAHLKYNSVRCLGLVVLIFLLVAHVLGSSLVTAYISTVPSAREVLRNKGISIQTFSVFTIVSTFANCGFVPTNENMMVFKNNSGILLLLIPHILFGNTLYPTCLRLILQALEKATRREEFTYILRNWREIGYTHLLPSMHSWFLGLTVLVFIVVQLVLFCSMEWRSDVMEGMSPYQKLVGALFQTVNSRHTGESVFDISTISPAILVLFVIMMYLAPYTSFLPIKEGDGKDQANSGRKGRWSLMECLNLSQLSYLIIFIILICITEREKLKTDPLNFNVLNITIEVISAYGNVGFTTGYSCKRQINPDGSCKDAYVGFVGKWSNEGKFILIVVMFFGRLKKFNMGGGKAWKLLA</sequence>
<dbReference type="AlphaFoldDB" id="A0A6P8BND6"/>
<keyword evidence="7 8" id="KW-0472">Membrane</keyword>
<dbReference type="InterPro" id="IPR003445">
    <property type="entry name" value="Cat_transpt"/>
</dbReference>
<keyword evidence="3" id="KW-0813">Transport</keyword>
<dbReference type="InterPro" id="IPR051143">
    <property type="entry name" value="TrkH_K-transport"/>
</dbReference>
<keyword evidence="4 8" id="KW-0812">Transmembrane</keyword>
<feature type="transmembrane region" description="Helical" evidence="8">
    <location>
        <begin position="34"/>
        <end position="55"/>
    </location>
</feature>
<name>A0A6P8BND6_PUNGR</name>
<evidence type="ECO:0000256" key="4">
    <source>
        <dbReference type="ARBA" id="ARBA00022692"/>
    </source>
</evidence>
<evidence type="ECO:0000256" key="6">
    <source>
        <dbReference type="ARBA" id="ARBA00023065"/>
    </source>
</evidence>
<protein>
    <submittedName>
        <fullName evidence="10">Sodium transporter HKT1</fullName>
    </submittedName>
</protein>
<accession>A0A6P8BND6</accession>
<dbReference type="RefSeq" id="XP_031371475.1">
    <property type="nucleotide sequence ID" value="XM_031515615.1"/>
</dbReference>
<comment type="similarity">
    <text evidence="2">Belongs to the TrkH potassium transport family. HKT (TC 2.A.38.3) subfamily.</text>
</comment>
<keyword evidence="9" id="KW-1185">Reference proteome</keyword>
<evidence type="ECO:0000313" key="10">
    <source>
        <dbReference type="RefSeq" id="XP_031371475.1"/>
    </source>
</evidence>
<dbReference type="GO" id="GO:0015081">
    <property type="term" value="F:sodium ion transmembrane transporter activity"/>
    <property type="evidence" value="ECO:0007669"/>
    <property type="project" value="TreeGrafter"/>
</dbReference>
<feature type="transmembrane region" description="Helical" evidence="8">
    <location>
        <begin position="401"/>
        <end position="424"/>
    </location>
</feature>
<evidence type="ECO:0000313" key="9">
    <source>
        <dbReference type="Proteomes" id="UP000515151"/>
    </source>
</evidence>
<feature type="transmembrane region" description="Helical" evidence="8">
    <location>
        <begin position="258"/>
        <end position="276"/>
    </location>
</feature>
<feature type="transmembrane region" description="Helical" evidence="8">
    <location>
        <begin position="444"/>
        <end position="467"/>
    </location>
</feature>
<feature type="transmembrane region" description="Helical" evidence="8">
    <location>
        <begin position="214"/>
        <end position="238"/>
    </location>
</feature>
<feature type="transmembrane region" description="Helical" evidence="8">
    <location>
        <begin position="99"/>
        <end position="123"/>
    </location>
</feature>
<dbReference type="Proteomes" id="UP000515151">
    <property type="component" value="Chromosome 8"/>
</dbReference>
<dbReference type="PANTHER" id="PTHR31064:SF30">
    <property type="entry name" value="HIGH-AFFINITY POTASSIUM TRANSPORT PROTEIN-RELATED"/>
    <property type="match status" value="1"/>
</dbReference>
<evidence type="ECO:0000256" key="2">
    <source>
        <dbReference type="ARBA" id="ARBA00010864"/>
    </source>
</evidence>
<dbReference type="Pfam" id="PF02386">
    <property type="entry name" value="TrkH"/>
    <property type="match status" value="1"/>
</dbReference>
<evidence type="ECO:0000256" key="5">
    <source>
        <dbReference type="ARBA" id="ARBA00022989"/>
    </source>
</evidence>
<feature type="transmembrane region" description="Helical" evidence="8">
    <location>
        <begin position="345"/>
        <end position="365"/>
    </location>
</feature>
<comment type="subcellular location">
    <subcellularLocation>
        <location evidence="1">Membrane</location>
        <topology evidence="1">Multi-pass membrane protein</topology>
    </subcellularLocation>
</comment>
<dbReference type="GO" id="GO:0005886">
    <property type="term" value="C:plasma membrane"/>
    <property type="evidence" value="ECO:0007669"/>
    <property type="project" value="TreeGrafter"/>
</dbReference>
<feature type="transmembrane region" description="Helical" evidence="8">
    <location>
        <begin position="288"/>
        <end position="311"/>
    </location>
</feature>
<evidence type="ECO:0000256" key="3">
    <source>
        <dbReference type="ARBA" id="ARBA00022448"/>
    </source>
</evidence>
<keyword evidence="6" id="KW-0406">Ion transport</keyword>
<evidence type="ECO:0000256" key="8">
    <source>
        <dbReference type="SAM" id="Phobius"/>
    </source>
</evidence>
<proteinExistence type="inferred from homology"/>
<evidence type="ECO:0000256" key="1">
    <source>
        <dbReference type="ARBA" id="ARBA00004141"/>
    </source>
</evidence>
<dbReference type="OrthoDB" id="9999863at2759"/>
<keyword evidence="5 8" id="KW-1133">Transmembrane helix</keyword>
<reference evidence="10" key="2">
    <citation type="submission" date="2025-08" db="UniProtKB">
        <authorList>
            <consortium name="RefSeq"/>
        </authorList>
    </citation>
    <scope>IDENTIFICATION</scope>
    <source>
        <tissue evidence="10">Leaf</tissue>
    </source>
</reference>
<gene>
    <name evidence="10" type="primary">LOC116187036</name>
</gene>
<evidence type="ECO:0000256" key="7">
    <source>
        <dbReference type="ARBA" id="ARBA00023136"/>
    </source>
</evidence>
<dbReference type="GeneID" id="116187036"/>
<organism evidence="9 10">
    <name type="scientific">Punica granatum</name>
    <name type="common">Pomegranate</name>
    <dbReference type="NCBI Taxonomy" id="22663"/>
    <lineage>
        <taxon>Eukaryota</taxon>
        <taxon>Viridiplantae</taxon>
        <taxon>Streptophyta</taxon>
        <taxon>Embryophyta</taxon>
        <taxon>Tracheophyta</taxon>
        <taxon>Spermatophyta</taxon>
        <taxon>Magnoliopsida</taxon>
        <taxon>eudicotyledons</taxon>
        <taxon>Gunneridae</taxon>
        <taxon>Pentapetalae</taxon>
        <taxon>rosids</taxon>
        <taxon>malvids</taxon>
        <taxon>Myrtales</taxon>
        <taxon>Lythraceae</taxon>
        <taxon>Punica</taxon>
    </lineage>
</organism>
<reference evidence="9" key="1">
    <citation type="journal article" date="2020" name="Plant Biotechnol. J.">
        <title>The pomegranate (Punica granatum L.) draft genome dissects genetic divergence between soft- and hard-seeded cultivars.</title>
        <authorList>
            <person name="Luo X."/>
            <person name="Li H."/>
            <person name="Wu Z."/>
            <person name="Yao W."/>
            <person name="Zhao P."/>
            <person name="Cao D."/>
            <person name="Yu H."/>
            <person name="Li K."/>
            <person name="Poudel K."/>
            <person name="Zhao D."/>
            <person name="Zhang F."/>
            <person name="Xia X."/>
            <person name="Chen L."/>
            <person name="Wang Q."/>
            <person name="Jing D."/>
            <person name="Cao S."/>
        </authorList>
    </citation>
    <scope>NUCLEOTIDE SEQUENCE [LARGE SCALE GENOMIC DNA]</scope>
    <source>
        <strain evidence="9">cv. Tunisia</strain>
    </source>
</reference>